<dbReference type="EMBL" id="CADEAL010004168">
    <property type="protein sequence ID" value="CAB1453390.1"/>
    <property type="molecule type" value="Genomic_DNA"/>
</dbReference>
<comment type="caution">
    <text evidence="2">The sequence shown here is derived from an EMBL/GenBank/DDBJ whole genome shotgun (WGS) entry which is preliminary data.</text>
</comment>
<feature type="compositionally biased region" description="Polar residues" evidence="1">
    <location>
        <begin position="77"/>
        <end position="88"/>
    </location>
</feature>
<evidence type="ECO:0000313" key="3">
    <source>
        <dbReference type="Proteomes" id="UP001153269"/>
    </source>
</evidence>
<keyword evidence="3" id="KW-1185">Reference proteome</keyword>
<dbReference type="AlphaFoldDB" id="A0A9N7Z6U9"/>
<organism evidence="2 3">
    <name type="scientific">Pleuronectes platessa</name>
    <name type="common">European plaice</name>
    <dbReference type="NCBI Taxonomy" id="8262"/>
    <lineage>
        <taxon>Eukaryota</taxon>
        <taxon>Metazoa</taxon>
        <taxon>Chordata</taxon>
        <taxon>Craniata</taxon>
        <taxon>Vertebrata</taxon>
        <taxon>Euteleostomi</taxon>
        <taxon>Actinopterygii</taxon>
        <taxon>Neopterygii</taxon>
        <taxon>Teleostei</taxon>
        <taxon>Neoteleostei</taxon>
        <taxon>Acanthomorphata</taxon>
        <taxon>Carangaria</taxon>
        <taxon>Pleuronectiformes</taxon>
        <taxon>Pleuronectoidei</taxon>
        <taxon>Pleuronectidae</taxon>
        <taxon>Pleuronectes</taxon>
    </lineage>
</organism>
<protein>
    <submittedName>
        <fullName evidence="2">Uncharacterized protein</fullName>
    </submittedName>
</protein>
<dbReference type="Proteomes" id="UP001153269">
    <property type="component" value="Unassembled WGS sequence"/>
</dbReference>
<evidence type="ECO:0000313" key="2">
    <source>
        <dbReference type="EMBL" id="CAB1453390.1"/>
    </source>
</evidence>
<accession>A0A9N7Z6U9</accession>
<evidence type="ECO:0000256" key="1">
    <source>
        <dbReference type="SAM" id="MobiDB-lite"/>
    </source>
</evidence>
<feature type="region of interest" description="Disordered" evidence="1">
    <location>
        <begin position="77"/>
        <end position="111"/>
    </location>
</feature>
<reference evidence="2" key="1">
    <citation type="submission" date="2020-03" db="EMBL/GenBank/DDBJ databases">
        <authorList>
            <person name="Weist P."/>
        </authorList>
    </citation>
    <scope>NUCLEOTIDE SEQUENCE</scope>
</reference>
<gene>
    <name evidence="2" type="ORF">PLEPLA_LOCUS41143</name>
</gene>
<name>A0A9N7Z6U9_PLEPL</name>
<sequence>MQDCEGNGNDLWAALQLDLAVCRDTVSPMNSMSPNVTPSPHRGSCCQPCLAQEQHQHHCLAKNCVCSLQLQPEGSRVSRLSDSGLSCQRSDRQGRLTTGFSEVAPPQSESG</sequence>
<proteinExistence type="predicted"/>